<dbReference type="InParanoid" id="U5D536"/>
<dbReference type="GO" id="GO:0030288">
    <property type="term" value="C:outer membrane-bounded periplasmic space"/>
    <property type="evidence" value="ECO:0007669"/>
    <property type="project" value="TreeGrafter"/>
</dbReference>
<protein>
    <submittedName>
        <fullName evidence="5">ABC-type amino acid transport/signal transduction system, periplasmic component</fullName>
    </submittedName>
</protein>
<dbReference type="eggNOG" id="COG0834">
    <property type="taxonomic scope" value="Bacteria"/>
</dbReference>
<dbReference type="InterPro" id="IPR001638">
    <property type="entry name" value="Solute-binding_3/MltF_N"/>
</dbReference>
<reference evidence="5 6" key="1">
    <citation type="submission" date="2013-05" db="EMBL/GenBank/DDBJ databases">
        <title>Draft genome sequence of Rubidibacter lacunae KORDI 51-2.</title>
        <authorList>
            <person name="Choi D.H."/>
            <person name="Noh J.H."/>
            <person name="Kwon K.-K."/>
            <person name="Lee J.-H."/>
            <person name="Ryu J.-Y."/>
        </authorList>
    </citation>
    <scope>NUCLEOTIDE SEQUENCE [LARGE SCALE GENOMIC DNA]</scope>
    <source>
        <strain evidence="5 6">KORDI 51-2</strain>
    </source>
</reference>
<keyword evidence="3" id="KW-0732">Signal</keyword>
<dbReference type="InterPro" id="IPR051455">
    <property type="entry name" value="Bact_solute-bind_prot3"/>
</dbReference>
<keyword evidence="2" id="KW-0813">Transport</keyword>
<dbReference type="NCBIfam" id="TIGR04262">
    <property type="entry name" value="orph_peri_GRRM"/>
    <property type="match status" value="1"/>
</dbReference>
<keyword evidence="6" id="KW-1185">Reference proteome</keyword>
<evidence type="ECO:0000256" key="1">
    <source>
        <dbReference type="ARBA" id="ARBA00010333"/>
    </source>
</evidence>
<dbReference type="EMBL" id="ASSJ01000097">
    <property type="protein sequence ID" value="ERN39798.1"/>
    <property type="molecule type" value="Genomic_DNA"/>
</dbReference>
<proteinExistence type="inferred from homology"/>
<evidence type="ECO:0000313" key="6">
    <source>
        <dbReference type="Proteomes" id="UP000016960"/>
    </source>
</evidence>
<dbReference type="SMART" id="SM00062">
    <property type="entry name" value="PBPb"/>
    <property type="match status" value="1"/>
</dbReference>
<dbReference type="InterPro" id="IPR026358">
    <property type="entry name" value="Orph_peri_GRRM"/>
</dbReference>
<feature type="domain" description="Solute-binding protein family 3/N-terminal" evidence="4">
    <location>
        <begin position="34"/>
        <end position="267"/>
    </location>
</feature>
<gene>
    <name evidence="5" type="ORF">KR51_00037770</name>
</gene>
<dbReference type="Gene3D" id="3.40.190.10">
    <property type="entry name" value="Periplasmic binding protein-like II"/>
    <property type="match status" value="2"/>
</dbReference>
<dbReference type="Pfam" id="PF00497">
    <property type="entry name" value="SBP_bac_3"/>
    <property type="match status" value="1"/>
</dbReference>
<evidence type="ECO:0000256" key="3">
    <source>
        <dbReference type="ARBA" id="ARBA00022729"/>
    </source>
</evidence>
<name>U5D536_9CHRO</name>
<evidence type="ECO:0000256" key="2">
    <source>
        <dbReference type="ARBA" id="ARBA00022448"/>
    </source>
</evidence>
<dbReference type="Proteomes" id="UP000016960">
    <property type="component" value="Unassembled WGS sequence"/>
</dbReference>
<dbReference type="RefSeq" id="WP_022609408.1">
    <property type="nucleotide sequence ID" value="NZ_ASSJ01000097.1"/>
</dbReference>
<dbReference type="GO" id="GO:0005576">
    <property type="term" value="C:extracellular region"/>
    <property type="evidence" value="ECO:0007669"/>
    <property type="project" value="TreeGrafter"/>
</dbReference>
<dbReference type="AlphaFoldDB" id="U5D536"/>
<sequence length="298" mass="32555">MNCLWLGVIALLGGLWGAVPVQAGVLDRVAATGTLVVGARQDSVPFGYIDADGQWVGFSLEILELVRLQTERELGRPVQLELVVVTPQDRFDKIENGSIAIECGSTTITWDRDRRVDFSLSYFISGTQLLAPVGNALETISDLAGKRIGVVPETSNAANVRTLQPAAELVPVGDRATGLSKLEAGEIDAFASDGIMLAGLRAAAAQPLAWEVVPDRPLQEESYACSLPEDDSRWRDLVNFAIARYLQGVISDRLEMVDIYEQWFGESGVLPYPREAIDAYYSAILYSVEWIPFGSELY</sequence>
<evidence type="ECO:0000259" key="4">
    <source>
        <dbReference type="SMART" id="SM00062"/>
    </source>
</evidence>
<accession>U5D536</accession>
<dbReference type="PANTHER" id="PTHR30085">
    <property type="entry name" value="AMINO ACID ABC TRANSPORTER PERMEASE"/>
    <property type="match status" value="1"/>
</dbReference>
<dbReference type="STRING" id="582515.KR51_00037770"/>
<dbReference type="OrthoDB" id="9777941at2"/>
<dbReference type="GO" id="GO:0006865">
    <property type="term" value="P:amino acid transport"/>
    <property type="evidence" value="ECO:0007669"/>
    <property type="project" value="TreeGrafter"/>
</dbReference>
<dbReference type="CDD" id="cd13688">
    <property type="entry name" value="PBP2_GltI_DEBP"/>
    <property type="match status" value="1"/>
</dbReference>
<evidence type="ECO:0000313" key="5">
    <source>
        <dbReference type="EMBL" id="ERN39798.1"/>
    </source>
</evidence>
<comment type="caution">
    <text evidence="5">The sequence shown here is derived from an EMBL/GenBank/DDBJ whole genome shotgun (WGS) entry which is preliminary data.</text>
</comment>
<dbReference type="SUPFAM" id="SSF53850">
    <property type="entry name" value="Periplasmic binding protein-like II"/>
    <property type="match status" value="1"/>
</dbReference>
<organism evidence="5 6">
    <name type="scientific">Rubidibacter lacunae KORDI 51-2</name>
    <dbReference type="NCBI Taxonomy" id="582515"/>
    <lineage>
        <taxon>Bacteria</taxon>
        <taxon>Bacillati</taxon>
        <taxon>Cyanobacteriota</taxon>
        <taxon>Cyanophyceae</taxon>
        <taxon>Oscillatoriophycideae</taxon>
        <taxon>Chroococcales</taxon>
        <taxon>Aphanothecaceae</taxon>
        <taxon>Rubidibacter</taxon>
    </lineage>
</organism>
<dbReference type="PANTHER" id="PTHR30085:SF6">
    <property type="entry name" value="ABC TRANSPORTER GLUTAMINE-BINDING PROTEIN GLNH"/>
    <property type="match status" value="1"/>
</dbReference>
<comment type="similarity">
    <text evidence="1">Belongs to the bacterial solute-binding protein 3 family.</text>
</comment>